<dbReference type="Gene3D" id="3.10.620.30">
    <property type="match status" value="1"/>
</dbReference>
<dbReference type="AlphaFoldDB" id="D2R3V4"/>
<sequence length="545" mass="58819" precursor="true">MKFPGFRQWHGVCHSWLRLLSAILLAMFVAGCQTETPPDQAPPSPELPTSVAVPTESLETWEACFLRNSAALPAGAKLGTGSEAAYLGLARIGYVQTIVEPIEEAGEKCLRTTSRSVSSFQRLGQTVRQEVVVTSVERLSGEVIRLESTMNGGDAPVVTKAKFGENSVALVTETAGKKSEQSLPWSPDYRGPFGVEQSLQAEPLKTGKTREISLFLPVLNIVGQARLEAVGRERVELPGGQQELIRITSSTKIGPQSLDMLMWQNDEGQVLKTEVVGIGQVNFRATREEALRDAEQAELDLMITSTVKLKSPAKIPLNASKAVYLAKLRGGIGSTKFETGLSQQVEKLADDQLRITVSRVTPTTPLPEDSATKIEFPTDDDSRSNSLIQSDDPAVVALAQGVAAGETEPAKIAIALEQQVHSTITKKNFSQAFASAAEVAVSKQGDCTEHAVLLAAMCRARGIPARVAFGLVYYPPEQGFLYHMWNEVWTGDRWVPLDATLGQGIAPVDRLKLASSSLAGASPYAAMLPVVQVFGRLELEVIEVE</sequence>
<dbReference type="SUPFAM" id="SSF54001">
    <property type="entry name" value="Cysteine proteinases"/>
    <property type="match status" value="1"/>
</dbReference>
<dbReference type="EMBL" id="CP001848">
    <property type="protein sequence ID" value="ADB18803.1"/>
    <property type="molecule type" value="Genomic_DNA"/>
</dbReference>
<name>D2R3V4_PIRSD</name>
<evidence type="ECO:0000256" key="2">
    <source>
        <dbReference type="SAM" id="SignalP"/>
    </source>
</evidence>
<dbReference type="PANTHER" id="PTHR33490">
    <property type="entry name" value="BLR5614 PROTEIN-RELATED"/>
    <property type="match status" value="1"/>
</dbReference>
<dbReference type="STRING" id="530564.Psta_4154"/>
<organism evidence="4 5">
    <name type="scientific">Pirellula staleyi (strain ATCC 27377 / DSM 6068 / ICPB 4128)</name>
    <name type="common">Pirella staleyi</name>
    <dbReference type="NCBI Taxonomy" id="530564"/>
    <lineage>
        <taxon>Bacteria</taxon>
        <taxon>Pseudomonadati</taxon>
        <taxon>Planctomycetota</taxon>
        <taxon>Planctomycetia</taxon>
        <taxon>Pirellulales</taxon>
        <taxon>Pirellulaceae</taxon>
        <taxon>Pirellula</taxon>
    </lineage>
</organism>
<dbReference type="KEGG" id="psl:Psta_4154"/>
<dbReference type="PROSITE" id="PS51257">
    <property type="entry name" value="PROKAR_LIPOPROTEIN"/>
    <property type="match status" value="1"/>
</dbReference>
<feature type="domain" description="Transglutaminase-like" evidence="3">
    <location>
        <begin position="439"/>
        <end position="501"/>
    </location>
</feature>
<evidence type="ECO:0000313" key="4">
    <source>
        <dbReference type="EMBL" id="ADB18803.1"/>
    </source>
</evidence>
<dbReference type="InterPro" id="IPR002931">
    <property type="entry name" value="Transglutaminase-like"/>
</dbReference>
<keyword evidence="2" id="KW-0732">Signal</keyword>
<reference evidence="4 5" key="1">
    <citation type="journal article" date="2009" name="Stand. Genomic Sci.">
        <title>Complete genome sequence of Pirellula staleyi type strain (ATCC 27377).</title>
        <authorList>
            <person name="Clum A."/>
            <person name="Tindall B.J."/>
            <person name="Sikorski J."/>
            <person name="Ivanova N."/>
            <person name="Mavrommatis K."/>
            <person name="Lucas S."/>
            <person name="Glavina del Rio T."/>
            <person name="Nolan M."/>
            <person name="Chen F."/>
            <person name="Tice H."/>
            <person name="Pitluck S."/>
            <person name="Cheng J.F."/>
            <person name="Chertkov O."/>
            <person name="Brettin T."/>
            <person name="Han C."/>
            <person name="Detter J.C."/>
            <person name="Kuske C."/>
            <person name="Bruce D."/>
            <person name="Goodwin L."/>
            <person name="Ovchinikova G."/>
            <person name="Pati A."/>
            <person name="Mikhailova N."/>
            <person name="Chen A."/>
            <person name="Palaniappan K."/>
            <person name="Land M."/>
            <person name="Hauser L."/>
            <person name="Chang Y.J."/>
            <person name="Jeffries C.D."/>
            <person name="Chain P."/>
            <person name="Rohde M."/>
            <person name="Goker M."/>
            <person name="Bristow J."/>
            <person name="Eisen J.A."/>
            <person name="Markowitz V."/>
            <person name="Hugenholtz P."/>
            <person name="Kyrpides N.C."/>
            <person name="Klenk H.P."/>
            <person name="Lapidus A."/>
        </authorList>
    </citation>
    <scope>NUCLEOTIDE SEQUENCE [LARGE SCALE GENOMIC DNA]</scope>
    <source>
        <strain evidence="5">ATCC 27377 / DSM 6068 / ICPB 4128</strain>
    </source>
</reference>
<dbReference type="Pfam" id="PF01841">
    <property type="entry name" value="Transglut_core"/>
    <property type="match status" value="1"/>
</dbReference>
<feature type="signal peptide" evidence="2">
    <location>
        <begin position="1"/>
        <end position="32"/>
    </location>
</feature>
<evidence type="ECO:0000259" key="3">
    <source>
        <dbReference type="SMART" id="SM00460"/>
    </source>
</evidence>
<dbReference type="SMART" id="SM00460">
    <property type="entry name" value="TGc"/>
    <property type="match status" value="1"/>
</dbReference>
<evidence type="ECO:0000256" key="1">
    <source>
        <dbReference type="SAM" id="MobiDB-lite"/>
    </source>
</evidence>
<dbReference type="eggNOG" id="COG1305">
    <property type="taxonomic scope" value="Bacteria"/>
</dbReference>
<gene>
    <name evidence="4" type="ordered locus">Psta_4154</name>
</gene>
<feature type="region of interest" description="Disordered" evidence="1">
    <location>
        <begin position="362"/>
        <end position="385"/>
    </location>
</feature>
<dbReference type="InterPro" id="IPR038765">
    <property type="entry name" value="Papain-like_cys_pep_sf"/>
</dbReference>
<accession>D2R3V4</accession>
<dbReference type="PANTHER" id="PTHR33490:SF3">
    <property type="entry name" value="CONSERVED INTEGRAL MEMBRANE PROTEIN"/>
    <property type="match status" value="1"/>
</dbReference>
<evidence type="ECO:0000313" key="5">
    <source>
        <dbReference type="Proteomes" id="UP000001887"/>
    </source>
</evidence>
<feature type="chain" id="PRO_5003034556" evidence="2">
    <location>
        <begin position="33"/>
        <end position="545"/>
    </location>
</feature>
<proteinExistence type="predicted"/>
<dbReference type="HOGENOM" id="CLU_538331_0_0_0"/>
<protein>
    <submittedName>
        <fullName evidence="4">Transglutaminase domain protein</fullName>
    </submittedName>
</protein>
<keyword evidence="5" id="KW-1185">Reference proteome</keyword>
<dbReference type="Proteomes" id="UP000001887">
    <property type="component" value="Chromosome"/>
</dbReference>
<dbReference type="OrthoDB" id="9804872at2"/>